<dbReference type="NCBIfam" id="TIGR03949">
    <property type="entry name" value="bact_IIb_cerein"/>
    <property type="match status" value="1"/>
</dbReference>
<dbReference type="EMBL" id="FRBT01000002">
    <property type="protein sequence ID" value="SHL65210.1"/>
    <property type="molecule type" value="Genomic_DNA"/>
</dbReference>
<organism evidence="2 3">
    <name type="scientific">Flavobacterium chilense</name>
    <dbReference type="NCBI Taxonomy" id="946677"/>
    <lineage>
        <taxon>Bacteria</taxon>
        <taxon>Pseudomonadati</taxon>
        <taxon>Bacteroidota</taxon>
        <taxon>Flavobacteriia</taxon>
        <taxon>Flavobacteriales</taxon>
        <taxon>Flavobacteriaceae</taxon>
        <taxon>Flavobacterium</taxon>
    </lineage>
</organism>
<dbReference type="InterPro" id="IPR023991">
    <property type="entry name" value="Bacteriocin_IIb_lactobn/cerein"/>
</dbReference>
<evidence type="ECO:0000256" key="1">
    <source>
        <dbReference type="SAM" id="Phobius"/>
    </source>
</evidence>
<name>A0A1M7CDD6_9FLAO</name>
<reference evidence="3" key="1">
    <citation type="submission" date="2016-11" db="EMBL/GenBank/DDBJ databases">
        <authorList>
            <person name="Varghese N."/>
            <person name="Submissions S."/>
        </authorList>
    </citation>
    <scope>NUCLEOTIDE SEQUENCE [LARGE SCALE GENOMIC DNA]</scope>
    <source>
        <strain evidence="3">DSM 24724</strain>
    </source>
</reference>
<evidence type="ECO:0000313" key="2">
    <source>
        <dbReference type="EMBL" id="SHL65210.1"/>
    </source>
</evidence>
<accession>A0A1M7CDD6</accession>
<sequence length="54" mass="5868">MENLEEFNLIELKNEELLEVEGGILDILVSAVALAGAVYGAGYVCGKAYYYATH</sequence>
<keyword evidence="1" id="KW-1133">Transmembrane helix</keyword>
<feature type="transmembrane region" description="Helical" evidence="1">
    <location>
        <begin position="27"/>
        <end position="50"/>
    </location>
</feature>
<gene>
    <name evidence="2" type="ORF">SAMN05444484_102111</name>
</gene>
<dbReference type="STRING" id="946677.SAMN05444484_102111"/>
<dbReference type="RefSeq" id="WP_073075419.1">
    <property type="nucleotide sequence ID" value="NZ_FRBT01000002.1"/>
</dbReference>
<keyword evidence="1" id="KW-0472">Membrane</keyword>
<dbReference type="AlphaFoldDB" id="A0A1M7CDD6"/>
<keyword evidence="1" id="KW-0812">Transmembrane</keyword>
<proteinExistence type="predicted"/>
<protein>
    <submittedName>
        <fullName evidence="2">Class IIb bacteriocin, lactobin A/cerein 7B family</fullName>
    </submittedName>
</protein>
<evidence type="ECO:0000313" key="3">
    <source>
        <dbReference type="Proteomes" id="UP000184028"/>
    </source>
</evidence>
<keyword evidence="3" id="KW-1185">Reference proteome</keyword>
<dbReference type="Proteomes" id="UP000184028">
    <property type="component" value="Unassembled WGS sequence"/>
</dbReference>